<name>A0ABT1VV27_9PROT</name>
<protein>
    <recommendedName>
        <fullName evidence="4">C-type lysozyme inhibitor domain-containing protein</fullName>
    </recommendedName>
</protein>
<dbReference type="RefSeq" id="WP_422918947.1">
    <property type="nucleotide sequence ID" value="NZ_JAMZEJ010000003.1"/>
</dbReference>
<dbReference type="Proteomes" id="UP001524547">
    <property type="component" value="Unassembled WGS sequence"/>
</dbReference>
<evidence type="ECO:0000256" key="1">
    <source>
        <dbReference type="SAM" id="MobiDB-lite"/>
    </source>
</evidence>
<organism evidence="2 3">
    <name type="scientific">Rhizosaccharibacter radicis</name>
    <dbReference type="NCBI Taxonomy" id="2782605"/>
    <lineage>
        <taxon>Bacteria</taxon>
        <taxon>Pseudomonadati</taxon>
        <taxon>Pseudomonadota</taxon>
        <taxon>Alphaproteobacteria</taxon>
        <taxon>Acetobacterales</taxon>
        <taxon>Acetobacteraceae</taxon>
        <taxon>Rhizosaccharibacter</taxon>
    </lineage>
</organism>
<sequence>MTTSSLPISRRLSPLTLLAGGGLLLGLAACAGDGGGLAALGGDNGGDRNHYTCQGGSFGGHFFDTRYRSSDQATILRMDGATSHPHTLNRVVDPNGTTVFQDAELQLRTGGPNGTVSLTDRNNGQASSCTRTP</sequence>
<gene>
    <name evidence="2" type="ORF">NFI88_05000</name>
</gene>
<reference evidence="2 3" key="1">
    <citation type="submission" date="2022-06" db="EMBL/GenBank/DDBJ databases">
        <title>Rhizosaccharibacter gen. nov. sp. nov. KSS12, endophytic bacteria isolated from sugarcane.</title>
        <authorList>
            <person name="Pitiwittayakul N."/>
        </authorList>
    </citation>
    <scope>NUCLEOTIDE SEQUENCE [LARGE SCALE GENOMIC DNA]</scope>
    <source>
        <strain evidence="2 3">KSS12</strain>
    </source>
</reference>
<feature type="compositionally biased region" description="Polar residues" evidence="1">
    <location>
        <begin position="114"/>
        <end position="133"/>
    </location>
</feature>
<proteinExistence type="predicted"/>
<evidence type="ECO:0000313" key="3">
    <source>
        <dbReference type="Proteomes" id="UP001524547"/>
    </source>
</evidence>
<evidence type="ECO:0008006" key="4">
    <source>
        <dbReference type="Google" id="ProtNLM"/>
    </source>
</evidence>
<dbReference type="EMBL" id="JAMZEJ010000003">
    <property type="protein sequence ID" value="MCQ8240198.1"/>
    <property type="molecule type" value="Genomic_DNA"/>
</dbReference>
<accession>A0ABT1VV27</accession>
<feature type="region of interest" description="Disordered" evidence="1">
    <location>
        <begin position="109"/>
        <end position="133"/>
    </location>
</feature>
<evidence type="ECO:0000313" key="2">
    <source>
        <dbReference type="EMBL" id="MCQ8240198.1"/>
    </source>
</evidence>
<comment type="caution">
    <text evidence="2">The sequence shown here is derived from an EMBL/GenBank/DDBJ whole genome shotgun (WGS) entry which is preliminary data.</text>
</comment>
<keyword evidence="3" id="KW-1185">Reference proteome</keyword>